<dbReference type="Pfam" id="PF00106">
    <property type="entry name" value="adh_short"/>
    <property type="match status" value="1"/>
</dbReference>
<evidence type="ECO:0008006" key="3">
    <source>
        <dbReference type="Google" id="ProtNLM"/>
    </source>
</evidence>
<dbReference type="PROSITE" id="PS51257">
    <property type="entry name" value="PROKAR_LIPOPROTEIN"/>
    <property type="match status" value="1"/>
</dbReference>
<evidence type="ECO:0000313" key="1">
    <source>
        <dbReference type="EMBL" id="PLW69529.1"/>
    </source>
</evidence>
<proteinExistence type="predicted"/>
<name>A0A2N5X4W1_9GAMM</name>
<sequence length="57" mass="5625">MKGRLSNKVALVTGAGSGIGLACAKRFAEEGAAVVGSDASSFVTGHGHCSVEMMGLT</sequence>
<dbReference type="InterPro" id="IPR036291">
    <property type="entry name" value="NAD(P)-bd_dom_sf"/>
</dbReference>
<evidence type="ECO:0000313" key="2">
    <source>
        <dbReference type="Proteomes" id="UP000235005"/>
    </source>
</evidence>
<dbReference type="EMBL" id="PKUS01000007">
    <property type="protein sequence ID" value="PLW69529.1"/>
    <property type="molecule type" value="Genomic_DNA"/>
</dbReference>
<dbReference type="Gene3D" id="3.40.50.720">
    <property type="entry name" value="NAD(P)-binding Rossmann-like Domain"/>
    <property type="match status" value="1"/>
</dbReference>
<reference evidence="1 2" key="1">
    <citation type="submission" date="2018-01" db="EMBL/GenBank/DDBJ databases">
        <title>The draft genome sequence of Halioglobus lutimaris HF004.</title>
        <authorList>
            <person name="Du Z.-J."/>
            <person name="Shi M.-J."/>
        </authorList>
    </citation>
    <scope>NUCLEOTIDE SEQUENCE [LARGE SCALE GENOMIC DNA]</scope>
    <source>
        <strain evidence="1 2">HF004</strain>
    </source>
</reference>
<keyword evidence="2" id="KW-1185">Reference proteome</keyword>
<dbReference type="InterPro" id="IPR002347">
    <property type="entry name" value="SDR_fam"/>
</dbReference>
<gene>
    <name evidence="1" type="ORF">C0039_08035</name>
</gene>
<protein>
    <recommendedName>
        <fullName evidence="3">Short-chain dehydrogenase</fullName>
    </recommendedName>
</protein>
<dbReference type="SUPFAM" id="SSF51735">
    <property type="entry name" value="NAD(P)-binding Rossmann-fold domains"/>
    <property type="match status" value="1"/>
</dbReference>
<accession>A0A2N5X4W1</accession>
<organism evidence="1 2">
    <name type="scientific">Pseudohalioglobus lutimaris</name>
    <dbReference type="NCBI Taxonomy" id="1737061"/>
    <lineage>
        <taxon>Bacteria</taxon>
        <taxon>Pseudomonadati</taxon>
        <taxon>Pseudomonadota</taxon>
        <taxon>Gammaproteobacteria</taxon>
        <taxon>Cellvibrionales</taxon>
        <taxon>Halieaceae</taxon>
        <taxon>Pseudohalioglobus</taxon>
    </lineage>
</organism>
<dbReference type="Proteomes" id="UP000235005">
    <property type="component" value="Unassembled WGS sequence"/>
</dbReference>
<dbReference type="AlphaFoldDB" id="A0A2N5X4W1"/>
<dbReference type="OrthoDB" id="9806974at2"/>
<comment type="caution">
    <text evidence="1">The sequence shown here is derived from an EMBL/GenBank/DDBJ whole genome shotgun (WGS) entry which is preliminary data.</text>
</comment>